<evidence type="ECO:0000256" key="4">
    <source>
        <dbReference type="HAMAP-Rule" id="MF_02071"/>
    </source>
</evidence>
<evidence type="ECO:0000259" key="7">
    <source>
        <dbReference type="PROSITE" id="PS51724"/>
    </source>
</evidence>
<evidence type="ECO:0000256" key="3">
    <source>
        <dbReference type="ARBA" id="ARBA00023316"/>
    </source>
</evidence>
<dbReference type="SUPFAM" id="SSF50685">
    <property type="entry name" value="Barwin-like endoglucanases"/>
    <property type="match status" value="1"/>
</dbReference>
<organism evidence="8 9">
    <name type="scientific">Oharaeibacter diazotrophicus</name>
    <dbReference type="NCBI Taxonomy" id="1920512"/>
    <lineage>
        <taxon>Bacteria</taxon>
        <taxon>Pseudomonadati</taxon>
        <taxon>Pseudomonadota</taxon>
        <taxon>Alphaproteobacteria</taxon>
        <taxon>Hyphomicrobiales</taxon>
        <taxon>Pleomorphomonadaceae</taxon>
        <taxon>Oharaeibacter</taxon>
    </lineage>
</organism>
<dbReference type="PROSITE" id="PS51724">
    <property type="entry name" value="SPOR"/>
    <property type="match status" value="1"/>
</dbReference>
<evidence type="ECO:0000256" key="2">
    <source>
        <dbReference type="ARBA" id="ARBA00023239"/>
    </source>
</evidence>
<keyword evidence="3 4" id="KW-0961">Cell wall biogenesis/degradation</keyword>
<keyword evidence="2 4" id="KW-0456">Lyase</keyword>
<dbReference type="CDD" id="cd22268">
    <property type="entry name" value="DPBB_RlpA-like"/>
    <property type="match status" value="1"/>
</dbReference>
<keyword evidence="9" id="KW-1185">Reference proteome</keyword>
<evidence type="ECO:0000256" key="5">
    <source>
        <dbReference type="RuleBase" id="RU003495"/>
    </source>
</evidence>
<evidence type="ECO:0000313" key="9">
    <source>
        <dbReference type="Proteomes" id="UP000294547"/>
    </source>
</evidence>
<dbReference type="NCBIfam" id="TIGR00413">
    <property type="entry name" value="rlpA"/>
    <property type="match status" value="1"/>
</dbReference>
<dbReference type="GO" id="GO:0008932">
    <property type="term" value="F:lytic endotransglycosylase activity"/>
    <property type="evidence" value="ECO:0007669"/>
    <property type="project" value="UniProtKB-UniRule"/>
</dbReference>
<sequence length="514" mass="51953">MTGKRPQTDTVTGRSVGSLVATVAATLLVTVSLAGCGSSPRTTHGSARSEIDPKLGVAPSPRVVKPGDPVPKGGGRAMVGTPYKVAGKRYIPRLDPSYRAVGLASWYGDAFHGRRTANGEVFDSASISAAHPTMPLPSYARVTSLTTGRSIVVRVNDRGPFHSNRVLDMSRRAAEMLGVRQAGIAKVQVEYVGPAPVEGDDTRFLMASYRGPNVGAPERESLPETLVASVTSLPGVLVRGITGGDEPPKAAAAPRVQVASTAAPVVRTPARTAAPAAAPIVTASLAEDAAPVVRTAVLPQPRPAVIETYAVVASADPAAVVAPIQVAMAEPVQLPVVQAAYRPAAAPVPVPAAAPAAETYVPAAEAPVAYQPAPATAQPPMVFQVGPQPILPQPAPSGRTSYAADRIDAAYAAVDDVGAGVGLADLTRSLGELSSAKAPATAGVLLQVGMFRDPANAARIAAALGDVGAVAVDDVVVNGATLKRVRVSAAAGVSAADAVAAAEKAGARGVVVLR</sequence>
<dbReference type="AlphaFoldDB" id="A0A4R6RJY7"/>
<dbReference type="Proteomes" id="UP000294547">
    <property type="component" value="Unassembled WGS sequence"/>
</dbReference>
<dbReference type="EC" id="4.2.2.-" evidence="4"/>
<dbReference type="EMBL" id="SNXY01000006">
    <property type="protein sequence ID" value="TDP86800.1"/>
    <property type="molecule type" value="Genomic_DNA"/>
</dbReference>
<dbReference type="PANTHER" id="PTHR34183:SF1">
    <property type="entry name" value="ENDOLYTIC PEPTIDOGLYCAN TRANSGLYCOSYLASE RLPA"/>
    <property type="match status" value="1"/>
</dbReference>
<comment type="function">
    <text evidence="4">Lytic transglycosylase with a strong preference for naked glycan strands that lack stem peptides.</text>
</comment>
<dbReference type="InterPro" id="IPR034718">
    <property type="entry name" value="RlpA"/>
</dbReference>
<comment type="similarity">
    <text evidence="4 5">Belongs to the RlpA family.</text>
</comment>
<dbReference type="GO" id="GO:0009279">
    <property type="term" value="C:cell outer membrane"/>
    <property type="evidence" value="ECO:0007669"/>
    <property type="project" value="TreeGrafter"/>
</dbReference>
<name>A0A4R6RJY7_9HYPH</name>
<comment type="caution">
    <text evidence="8">The sequence shown here is derived from an EMBL/GenBank/DDBJ whole genome shotgun (WGS) entry which is preliminary data.</text>
</comment>
<keyword evidence="1" id="KW-0732">Signal</keyword>
<proteinExistence type="inferred from homology"/>
<keyword evidence="8" id="KW-0449">Lipoprotein</keyword>
<reference evidence="8 9" key="1">
    <citation type="submission" date="2019-03" db="EMBL/GenBank/DDBJ databases">
        <title>Genomic Encyclopedia of Type Strains, Phase IV (KMG-IV): sequencing the most valuable type-strain genomes for metagenomic binning, comparative biology and taxonomic classification.</title>
        <authorList>
            <person name="Goeker M."/>
        </authorList>
    </citation>
    <scope>NUCLEOTIDE SEQUENCE [LARGE SCALE GENOMIC DNA]</scope>
    <source>
        <strain evidence="8 9">DSM 102969</strain>
    </source>
</reference>
<dbReference type="PANTHER" id="PTHR34183">
    <property type="entry name" value="ENDOLYTIC PEPTIDOGLYCAN TRANSGLYCOSYLASE RLPA"/>
    <property type="match status" value="1"/>
</dbReference>
<dbReference type="HAMAP" id="MF_02071">
    <property type="entry name" value="RlpA"/>
    <property type="match status" value="1"/>
</dbReference>
<dbReference type="InterPro" id="IPR036680">
    <property type="entry name" value="SPOR-like_sf"/>
</dbReference>
<dbReference type="SUPFAM" id="SSF110997">
    <property type="entry name" value="Sporulation related repeat"/>
    <property type="match status" value="1"/>
</dbReference>
<dbReference type="GO" id="GO:0000270">
    <property type="term" value="P:peptidoglycan metabolic process"/>
    <property type="evidence" value="ECO:0007669"/>
    <property type="project" value="UniProtKB-UniRule"/>
</dbReference>
<dbReference type="GO" id="GO:0071555">
    <property type="term" value="P:cell wall organization"/>
    <property type="evidence" value="ECO:0007669"/>
    <property type="project" value="UniProtKB-KW"/>
</dbReference>
<evidence type="ECO:0000313" key="8">
    <source>
        <dbReference type="EMBL" id="TDP86800.1"/>
    </source>
</evidence>
<dbReference type="Gene3D" id="2.40.40.10">
    <property type="entry name" value="RlpA-like domain"/>
    <property type="match status" value="1"/>
</dbReference>
<evidence type="ECO:0000256" key="6">
    <source>
        <dbReference type="SAM" id="MobiDB-lite"/>
    </source>
</evidence>
<dbReference type="InterPro" id="IPR036908">
    <property type="entry name" value="RlpA-like_sf"/>
</dbReference>
<dbReference type="InterPro" id="IPR009009">
    <property type="entry name" value="RlpA-like_DPBB"/>
</dbReference>
<dbReference type="Pfam" id="PF03330">
    <property type="entry name" value="DPBB_1"/>
    <property type="match status" value="1"/>
</dbReference>
<feature type="domain" description="SPOR" evidence="7">
    <location>
        <begin position="438"/>
        <end position="514"/>
    </location>
</feature>
<dbReference type="InterPro" id="IPR012997">
    <property type="entry name" value="RplA"/>
</dbReference>
<gene>
    <name evidence="4" type="primary">rlpA</name>
    <name evidence="8" type="ORF">EDD54_0683</name>
</gene>
<protein>
    <recommendedName>
        <fullName evidence="4">Endolytic peptidoglycan transglycosylase RlpA</fullName>
        <ecNumber evidence="4">4.2.2.-</ecNumber>
    </recommendedName>
</protein>
<feature type="region of interest" description="Disordered" evidence="6">
    <location>
        <begin position="37"/>
        <end position="76"/>
    </location>
</feature>
<evidence type="ECO:0000256" key="1">
    <source>
        <dbReference type="ARBA" id="ARBA00022729"/>
    </source>
</evidence>
<feature type="compositionally biased region" description="Low complexity" evidence="6">
    <location>
        <begin position="61"/>
        <end position="71"/>
    </location>
</feature>
<dbReference type="GO" id="GO:0042834">
    <property type="term" value="F:peptidoglycan binding"/>
    <property type="evidence" value="ECO:0007669"/>
    <property type="project" value="InterPro"/>
</dbReference>
<accession>A0A4R6RJY7</accession>
<dbReference type="InterPro" id="IPR007730">
    <property type="entry name" value="SPOR-like_dom"/>
</dbReference>